<protein>
    <submittedName>
        <fullName evidence="2">Uncharacterized protein</fullName>
    </submittedName>
</protein>
<dbReference type="EMBL" id="UINC01161336">
    <property type="protein sequence ID" value="SVD60467.1"/>
    <property type="molecule type" value="Genomic_DNA"/>
</dbReference>
<evidence type="ECO:0000313" key="2">
    <source>
        <dbReference type="EMBL" id="SVD60467.1"/>
    </source>
</evidence>
<accession>A0A382WNK1</accession>
<gene>
    <name evidence="2" type="ORF">METZ01_LOCUS413321</name>
</gene>
<proteinExistence type="predicted"/>
<feature type="non-terminal residue" evidence="2">
    <location>
        <position position="46"/>
    </location>
</feature>
<evidence type="ECO:0000256" key="1">
    <source>
        <dbReference type="SAM" id="MobiDB-lite"/>
    </source>
</evidence>
<dbReference type="AlphaFoldDB" id="A0A382WNK1"/>
<reference evidence="2" key="1">
    <citation type="submission" date="2018-05" db="EMBL/GenBank/DDBJ databases">
        <authorList>
            <person name="Lanie J.A."/>
            <person name="Ng W.-L."/>
            <person name="Kazmierczak K.M."/>
            <person name="Andrzejewski T.M."/>
            <person name="Davidsen T.M."/>
            <person name="Wayne K.J."/>
            <person name="Tettelin H."/>
            <person name="Glass J.I."/>
            <person name="Rusch D."/>
            <person name="Podicherti R."/>
            <person name="Tsui H.-C.T."/>
            <person name="Winkler M.E."/>
        </authorList>
    </citation>
    <scope>NUCLEOTIDE SEQUENCE</scope>
</reference>
<feature type="region of interest" description="Disordered" evidence="1">
    <location>
        <begin position="15"/>
        <end position="46"/>
    </location>
</feature>
<sequence>MLGFVLSLALFGCGSDGPEEVKPASPNPAPDPVVSRDPIPDAPDLT</sequence>
<organism evidence="2">
    <name type="scientific">marine metagenome</name>
    <dbReference type="NCBI Taxonomy" id="408172"/>
    <lineage>
        <taxon>unclassified sequences</taxon>
        <taxon>metagenomes</taxon>
        <taxon>ecological metagenomes</taxon>
    </lineage>
</organism>
<name>A0A382WNK1_9ZZZZ</name>